<proteinExistence type="predicted"/>
<dbReference type="Proteomes" id="UP000821837">
    <property type="component" value="Unassembled WGS sequence"/>
</dbReference>
<protein>
    <submittedName>
        <fullName evidence="1">Uncharacterized protein</fullName>
    </submittedName>
</protein>
<reference evidence="1" key="1">
    <citation type="journal article" date="2020" name="Cell">
        <title>Large-Scale Comparative Analyses of Tick Genomes Elucidate Their Genetic Diversity and Vector Capacities.</title>
        <authorList>
            <consortium name="Tick Genome and Microbiome Consortium (TIGMIC)"/>
            <person name="Jia N."/>
            <person name="Wang J."/>
            <person name="Shi W."/>
            <person name="Du L."/>
            <person name="Sun Y."/>
            <person name="Zhan W."/>
            <person name="Jiang J.F."/>
            <person name="Wang Q."/>
            <person name="Zhang B."/>
            <person name="Ji P."/>
            <person name="Bell-Sakyi L."/>
            <person name="Cui X.M."/>
            <person name="Yuan T.T."/>
            <person name="Jiang B.G."/>
            <person name="Yang W.F."/>
            <person name="Lam T.T."/>
            <person name="Chang Q.C."/>
            <person name="Ding S.J."/>
            <person name="Wang X.J."/>
            <person name="Zhu J.G."/>
            <person name="Ruan X.D."/>
            <person name="Zhao L."/>
            <person name="Wei J.T."/>
            <person name="Ye R.Z."/>
            <person name="Que T.C."/>
            <person name="Du C.H."/>
            <person name="Zhou Y.H."/>
            <person name="Cheng J.X."/>
            <person name="Dai P.F."/>
            <person name="Guo W.B."/>
            <person name="Han X.H."/>
            <person name="Huang E.J."/>
            <person name="Li L.F."/>
            <person name="Wei W."/>
            <person name="Gao Y.C."/>
            <person name="Liu J.Z."/>
            <person name="Shao H.Z."/>
            <person name="Wang X."/>
            <person name="Wang C.C."/>
            <person name="Yang T.C."/>
            <person name="Huo Q.B."/>
            <person name="Li W."/>
            <person name="Chen H.Y."/>
            <person name="Chen S.E."/>
            <person name="Zhou L.G."/>
            <person name="Ni X.B."/>
            <person name="Tian J.H."/>
            <person name="Sheng Y."/>
            <person name="Liu T."/>
            <person name="Pan Y.S."/>
            <person name="Xia L.Y."/>
            <person name="Li J."/>
            <person name="Zhao F."/>
            <person name="Cao W.C."/>
        </authorList>
    </citation>
    <scope>NUCLEOTIDE SEQUENCE</scope>
    <source>
        <strain evidence="1">Rsan-2018</strain>
    </source>
</reference>
<name>A0A9D4PXV9_RHISA</name>
<keyword evidence="2" id="KW-1185">Reference proteome</keyword>
<dbReference type="AlphaFoldDB" id="A0A9D4PXV9"/>
<sequence>MRDLLFRVIFVDPSSPPAPRARVGAQAEPSQGEFAFQKTLIESLRKKYQAMRQALGTTNYDSMAQFWERHVVMDKAEYISFLPAGTPRATL</sequence>
<gene>
    <name evidence="1" type="ORF">HPB52_022642</name>
</gene>
<comment type="caution">
    <text evidence="1">The sequence shown here is derived from an EMBL/GenBank/DDBJ whole genome shotgun (WGS) entry which is preliminary data.</text>
</comment>
<evidence type="ECO:0000313" key="2">
    <source>
        <dbReference type="Proteomes" id="UP000821837"/>
    </source>
</evidence>
<accession>A0A9D4PXV9</accession>
<dbReference type="EMBL" id="JABSTV010001250">
    <property type="protein sequence ID" value="KAH7957760.1"/>
    <property type="molecule type" value="Genomic_DNA"/>
</dbReference>
<organism evidence="1 2">
    <name type="scientific">Rhipicephalus sanguineus</name>
    <name type="common">Brown dog tick</name>
    <name type="synonym">Ixodes sanguineus</name>
    <dbReference type="NCBI Taxonomy" id="34632"/>
    <lineage>
        <taxon>Eukaryota</taxon>
        <taxon>Metazoa</taxon>
        <taxon>Ecdysozoa</taxon>
        <taxon>Arthropoda</taxon>
        <taxon>Chelicerata</taxon>
        <taxon>Arachnida</taxon>
        <taxon>Acari</taxon>
        <taxon>Parasitiformes</taxon>
        <taxon>Ixodida</taxon>
        <taxon>Ixodoidea</taxon>
        <taxon>Ixodidae</taxon>
        <taxon>Rhipicephalinae</taxon>
        <taxon>Rhipicephalus</taxon>
        <taxon>Rhipicephalus</taxon>
    </lineage>
</organism>
<evidence type="ECO:0000313" key="1">
    <source>
        <dbReference type="EMBL" id="KAH7957760.1"/>
    </source>
</evidence>
<reference evidence="1" key="2">
    <citation type="submission" date="2021-09" db="EMBL/GenBank/DDBJ databases">
        <authorList>
            <person name="Jia N."/>
            <person name="Wang J."/>
            <person name="Shi W."/>
            <person name="Du L."/>
            <person name="Sun Y."/>
            <person name="Zhan W."/>
            <person name="Jiang J."/>
            <person name="Wang Q."/>
            <person name="Zhang B."/>
            <person name="Ji P."/>
            <person name="Sakyi L.B."/>
            <person name="Cui X."/>
            <person name="Yuan T."/>
            <person name="Jiang B."/>
            <person name="Yang W."/>
            <person name="Lam T.T.-Y."/>
            <person name="Chang Q."/>
            <person name="Ding S."/>
            <person name="Wang X."/>
            <person name="Zhu J."/>
            <person name="Ruan X."/>
            <person name="Zhao L."/>
            <person name="Wei J."/>
            <person name="Que T."/>
            <person name="Du C."/>
            <person name="Cheng J."/>
            <person name="Dai P."/>
            <person name="Han X."/>
            <person name="Huang E."/>
            <person name="Gao Y."/>
            <person name="Liu J."/>
            <person name="Shao H."/>
            <person name="Ye R."/>
            <person name="Li L."/>
            <person name="Wei W."/>
            <person name="Wang X."/>
            <person name="Wang C."/>
            <person name="Huo Q."/>
            <person name="Li W."/>
            <person name="Guo W."/>
            <person name="Chen H."/>
            <person name="Chen S."/>
            <person name="Zhou L."/>
            <person name="Zhou L."/>
            <person name="Ni X."/>
            <person name="Tian J."/>
            <person name="Zhou Y."/>
            <person name="Sheng Y."/>
            <person name="Liu T."/>
            <person name="Pan Y."/>
            <person name="Xia L."/>
            <person name="Li J."/>
            <person name="Zhao F."/>
            <person name="Cao W."/>
        </authorList>
    </citation>
    <scope>NUCLEOTIDE SEQUENCE</scope>
    <source>
        <strain evidence="1">Rsan-2018</strain>
        <tissue evidence="1">Larvae</tissue>
    </source>
</reference>